<feature type="domain" description="C2" evidence="13">
    <location>
        <begin position="277"/>
        <end position="387"/>
    </location>
</feature>
<evidence type="ECO:0000313" key="15">
    <source>
        <dbReference type="Proteomes" id="UP001345219"/>
    </source>
</evidence>
<evidence type="ECO:0000256" key="4">
    <source>
        <dbReference type="ARBA" id="ARBA00022475"/>
    </source>
</evidence>
<protein>
    <recommendedName>
        <fullName evidence="13">C2 domain-containing protein</fullName>
    </recommendedName>
</protein>
<gene>
    <name evidence="14" type="ORF">SAY87_000214</name>
</gene>
<feature type="domain" description="C2" evidence="13">
    <location>
        <begin position="78"/>
        <end position="194"/>
    </location>
</feature>
<reference evidence="14 15" key="1">
    <citation type="journal article" date="2023" name="Hortic Res">
        <title>Pangenome of water caltrop reveals structural variations and asymmetric subgenome divergence after allopolyploidization.</title>
        <authorList>
            <person name="Zhang X."/>
            <person name="Chen Y."/>
            <person name="Wang L."/>
            <person name="Yuan Y."/>
            <person name="Fang M."/>
            <person name="Shi L."/>
            <person name="Lu R."/>
            <person name="Comes H.P."/>
            <person name="Ma Y."/>
            <person name="Chen Y."/>
            <person name="Huang G."/>
            <person name="Zhou Y."/>
            <person name="Zheng Z."/>
            <person name="Qiu Y."/>
        </authorList>
    </citation>
    <scope>NUCLEOTIDE SEQUENCE [LARGE SCALE GENOMIC DNA]</scope>
    <source>
        <tissue evidence="14">Roots</tissue>
    </source>
</reference>
<keyword evidence="6" id="KW-0479">Metal-binding</keyword>
<keyword evidence="3" id="KW-0343">GTPase activation</keyword>
<evidence type="ECO:0000256" key="11">
    <source>
        <dbReference type="ARBA" id="ARBA00024037"/>
    </source>
</evidence>
<evidence type="ECO:0000256" key="12">
    <source>
        <dbReference type="SAM" id="MobiDB-lite"/>
    </source>
</evidence>
<keyword evidence="7" id="KW-0106">Calcium</keyword>
<keyword evidence="9" id="KW-0472">Membrane</keyword>
<keyword evidence="8" id="KW-0446">Lipid-binding</keyword>
<dbReference type="GO" id="GO:0008289">
    <property type="term" value="F:lipid binding"/>
    <property type="evidence" value="ECO:0007669"/>
    <property type="project" value="UniProtKB-KW"/>
</dbReference>
<dbReference type="GO" id="GO:0009738">
    <property type="term" value="P:abscisic acid-activated signaling pathway"/>
    <property type="evidence" value="ECO:0007669"/>
    <property type="project" value="UniProtKB-KW"/>
</dbReference>
<keyword evidence="5" id="KW-0938">Abscisic acid signaling pathway</keyword>
<evidence type="ECO:0000256" key="10">
    <source>
        <dbReference type="ARBA" id="ARBA00023242"/>
    </source>
</evidence>
<evidence type="ECO:0000256" key="3">
    <source>
        <dbReference type="ARBA" id="ARBA00022468"/>
    </source>
</evidence>
<evidence type="ECO:0000256" key="8">
    <source>
        <dbReference type="ARBA" id="ARBA00023121"/>
    </source>
</evidence>
<dbReference type="SUPFAM" id="SSF49562">
    <property type="entry name" value="C2 domain (Calcium/lipid-binding domain, CaLB)"/>
    <property type="match status" value="2"/>
</dbReference>
<comment type="subcellular location">
    <subcellularLocation>
        <location evidence="2">Cell membrane</location>
    </subcellularLocation>
    <subcellularLocation>
        <location evidence="1">Nucleus</location>
    </subcellularLocation>
</comment>
<proteinExistence type="inferred from homology"/>
<comment type="caution">
    <text evidence="14">The sequence shown here is derived from an EMBL/GenBank/DDBJ whole genome shotgun (WGS) entry which is preliminary data.</text>
</comment>
<dbReference type="PROSITE" id="PS50004">
    <property type="entry name" value="C2"/>
    <property type="match status" value="2"/>
</dbReference>
<dbReference type="PANTHER" id="PTHR45933:SF11">
    <property type="entry name" value="PROTEIN C2-DOMAIN ABA-RELATED 1"/>
    <property type="match status" value="1"/>
</dbReference>
<evidence type="ECO:0000259" key="13">
    <source>
        <dbReference type="PROSITE" id="PS50004"/>
    </source>
</evidence>
<feature type="region of interest" description="Disordered" evidence="12">
    <location>
        <begin position="21"/>
        <end position="91"/>
    </location>
</feature>
<dbReference type="Gene3D" id="2.60.40.150">
    <property type="entry name" value="C2 domain"/>
    <property type="match status" value="2"/>
</dbReference>
<name>A0AAN7GE78_9MYRT</name>
<dbReference type="Pfam" id="PF00168">
    <property type="entry name" value="C2"/>
    <property type="match status" value="2"/>
</dbReference>
<dbReference type="SMART" id="SM00239">
    <property type="entry name" value="C2"/>
    <property type="match status" value="2"/>
</dbReference>
<comment type="similarity">
    <text evidence="11">Belongs to the plant CAR protein family.</text>
</comment>
<dbReference type="EMBL" id="JAXIOK010000023">
    <property type="protein sequence ID" value="KAK4742213.1"/>
    <property type="molecule type" value="Genomic_DNA"/>
</dbReference>
<dbReference type="GO" id="GO:0005634">
    <property type="term" value="C:nucleus"/>
    <property type="evidence" value="ECO:0007669"/>
    <property type="project" value="UniProtKB-SubCell"/>
</dbReference>
<dbReference type="Proteomes" id="UP001345219">
    <property type="component" value="Chromosome 1"/>
</dbReference>
<accession>A0AAN7GE78</accession>
<keyword evidence="10" id="KW-0539">Nucleus</keyword>
<evidence type="ECO:0000256" key="5">
    <source>
        <dbReference type="ARBA" id="ARBA00022682"/>
    </source>
</evidence>
<evidence type="ECO:0000256" key="6">
    <source>
        <dbReference type="ARBA" id="ARBA00022723"/>
    </source>
</evidence>
<feature type="compositionally biased region" description="Basic and acidic residues" evidence="12">
    <location>
        <begin position="30"/>
        <end position="40"/>
    </location>
</feature>
<evidence type="ECO:0000256" key="9">
    <source>
        <dbReference type="ARBA" id="ARBA00023136"/>
    </source>
</evidence>
<dbReference type="InterPro" id="IPR044562">
    <property type="entry name" value="CAR1-11"/>
</dbReference>
<dbReference type="GO" id="GO:0046872">
    <property type="term" value="F:metal ion binding"/>
    <property type="evidence" value="ECO:0007669"/>
    <property type="project" value="UniProtKB-KW"/>
</dbReference>
<dbReference type="PANTHER" id="PTHR45933">
    <property type="entry name" value="PROTEIN C2-DOMAIN ABA-RELATED 4"/>
    <property type="match status" value="1"/>
</dbReference>
<evidence type="ECO:0000313" key="14">
    <source>
        <dbReference type="EMBL" id="KAK4742213.1"/>
    </source>
</evidence>
<dbReference type="GO" id="GO:0005886">
    <property type="term" value="C:plasma membrane"/>
    <property type="evidence" value="ECO:0007669"/>
    <property type="project" value="UniProtKB-SubCell"/>
</dbReference>
<dbReference type="CDD" id="cd04038">
    <property type="entry name" value="C2_ArfGAP"/>
    <property type="match status" value="2"/>
</dbReference>
<dbReference type="InterPro" id="IPR000008">
    <property type="entry name" value="C2_dom"/>
</dbReference>
<evidence type="ECO:0000256" key="2">
    <source>
        <dbReference type="ARBA" id="ARBA00004236"/>
    </source>
</evidence>
<feature type="compositionally biased region" description="Polar residues" evidence="12">
    <location>
        <begin position="57"/>
        <end position="77"/>
    </location>
</feature>
<dbReference type="AlphaFoldDB" id="A0AAN7GE78"/>
<sequence length="447" mass="50694">MPSPPRPSLYGIRAASVASHCLEGQGNSDGGDRRRAEWPRRKWKSRMVKGFLRQGDPSPQNSADKNQSFQSHQPLTRSSAMPHRHHHHGSSMEHLMGLLKINVRRGIDLAVRDIVSSDPYVVVKMGSQKVKTRVVKKNTNPEWNDELTLSITDPKTPIQVLVYDKDMFSMDDTMGDAYFSIEPFLEAQKMELSSLPNGTIITRVQPNRENCYSEESRVVWQNGKVVQDMVLRLRNVERGEVELQIHWVNIPGSRGLASYIRGGGAMAKETNGCMFSGSSRARSSSEALLGLLRIKIKRGYNLAVRDLYSSDPYVVVQMGKQKVKTRVVKRNLNPEWNENLTLCVNDPSLPIKLRVYDRDTFSFDDRMGEAEFDIRPLLSVVEMDLEGLPSGIIVRKLTPTRQNCLAEESYISWVNGRVVQDMILHLRNVERGEIELHLQWIDTSGTP</sequence>
<evidence type="ECO:0000256" key="1">
    <source>
        <dbReference type="ARBA" id="ARBA00004123"/>
    </source>
</evidence>
<keyword evidence="4" id="KW-1003">Cell membrane</keyword>
<dbReference type="GO" id="GO:0005096">
    <property type="term" value="F:GTPase activator activity"/>
    <property type="evidence" value="ECO:0007669"/>
    <property type="project" value="UniProtKB-KW"/>
</dbReference>
<dbReference type="InterPro" id="IPR035892">
    <property type="entry name" value="C2_domain_sf"/>
</dbReference>
<organism evidence="14 15">
    <name type="scientific">Trapa incisa</name>
    <dbReference type="NCBI Taxonomy" id="236973"/>
    <lineage>
        <taxon>Eukaryota</taxon>
        <taxon>Viridiplantae</taxon>
        <taxon>Streptophyta</taxon>
        <taxon>Embryophyta</taxon>
        <taxon>Tracheophyta</taxon>
        <taxon>Spermatophyta</taxon>
        <taxon>Magnoliopsida</taxon>
        <taxon>eudicotyledons</taxon>
        <taxon>Gunneridae</taxon>
        <taxon>Pentapetalae</taxon>
        <taxon>rosids</taxon>
        <taxon>malvids</taxon>
        <taxon>Myrtales</taxon>
        <taxon>Lythraceae</taxon>
        <taxon>Trapa</taxon>
    </lineage>
</organism>
<evidence type="ECO:0000256" key="7">
    <source>
        <dbReference type="ARBA" id="ARBA00022837"/>
    </source>
</evidence>
<keyword evidence="15" id="KW-1185">Reference proteome</keyword>